<dbReference type="PANTHER" id="PTHR11690">
    <property type="entry name" value="AMILORIDE-SENSITIVE SODIUM CHANNEL-RELATED"/>
    <property type="match status" value="1"/>
</dbReference>
<dbReference type="PANTHER" id="PTHR11690:SF300">
    <property type="entry name" value="PICKPOCKET PROTEIN 19"/>
    <property type="match status" value="1"/>
</dbReference>
<evidence type="ECO:0000256" key="12">
    <source>
        <dbReference type="RuleBase" id="RU000679"/>
    </source>
</evidence>
<evidence type="ECO:0000256" key="11">
    <source>
        <dbReference type="ARBA" id="ARBA00023303"/>
    </source>
</evidence>
<dbReference type="PRINTS" id="PR01078">
    <property type="entry name" value="AMINACHANNEL"/>
</dbReference>
<dbReference type="HOGENOM" id="CLU_369333_0_0_1"/>
<keyword evidence="15" id="KW-1185">Reference proteome</keyword>
<dbReference type="InterPro" id="IPR001873">
    <property type="entry name" value="ENaC"/>
</dbReference>
<name>T1IL99_STRMM</name>
<dbReference type="PhylomeDB" id="T1IL99"/>
<evidence type="ECO:0000256" key="9">
    <source>
        <dbReference type="ARBA" id="ARBA00023136"/>
    </source>
</evidence>
<accession>T1IL99</accession>
<feature type="transmembrane region" description="Helical" evidence="13">
    <location>
        <begin position="231"/>
        <end position="254"/>
    </location>
</feature>
<evidence type="ECO:0000256" key="7">
    <source>
        <dbReference type="ARBA" id="ARBA00023053"/>
    </source>
</evidence>
<organism evidence="14 15">
    <name type="scientific">Strigamia maritima</name>
    <name type="common">European centipede</name>
    <name type="synonym">Geophilus maritimus</name>
    <dbReference type="NCBI Taxonomy" id="126957"/>
    <lineage>
        <taxon>Eukaryota</taxon>
        <taxon>Metazoa</taxon>
        <taxon>Ecdysozoa</taxon>
        <taxon>Arthropoda</taxon>
        <taxon>Myriapoda</taxon>
        <taxon>Chilopoda</taxon>
        <taxon>Pleurostigmophora</taxon>
        <taxon>Geophilomorpha</taxon>
        <taxon>Linotaeniidae</taxon>
        <taxon>Strigamia</taxon>
    </lineage>
</organism>
<evidence type="ECO:0000256" key="3">
    <source>
        <dbReference type="ARBA" id="ARBA00022448"/>
    </source>
</evidence>
<reference evidence="14" key="2">
    <citation type="submission" date="2015-02" db="UniProtKB">
        <authorList>
            <consortium name="EnsemblMetazoa"/>
        </authorList>
    </citation>
    <scope>IDENTIFICATION</scope>
</reference>
<dbReference type="EnsemblMetazoa" id="SMAR001720-RA">
    <property type="protein sequence ID" value="SMAR001720-PA"/>
    <property type="gene ID" value="SMAR001720"/>
</dbReference>
<evidence type="ECO:0000256" key="2">
    <source>
        <dbReference type="ARBA" id="ARBA00007193"/>
    </source>
</evidence>
<dbReference type="AlphaFoldDB" id="T1IL99"/>
<reference evidence="15" key="1">
    <citation type="submission" date="2011-05" db="EMBL/GenBank/DDBJ databases">
        <authorList>
            <person name="Richards S.R."/>
            <person name="Qu J."/>
            <person name="Jiang H."/>
            <person name="Jhangiani S.N."/>
            <person name="Agravi P."/>
            <person name="Goodspeed R."/>
            <person name="Gross S."/>
            <person name="Mandapat C."/>
            <person name="Jackson L."/>
            <person name="Mathew T."/>
            <person name="Pu L."/>
            <person name="Thornton R."/>
            <person name="Saada N."/>
            <person name="Wilczek-Boney K.B."/>
            <person name="Lee S."/>
            <person name="Kovar C."/>
            <person name="Wu Y."/>
            <person name="Scherer S.E."/>
            <person name="Worley K.C."/>
            <person name="Muzny D.M."/>
            <person name="Gibbs R."/>
        </authorList>
    </citation>
    <scope>NUCLEOTIDE SEQUENCE</scope>
    <source>
        <strain evidence="15">Brora</strain>
    </source>
</reference>
<protein>
    <submittedName>
        <fullName evidence="14">Uncharacterized protein</fullName>
    </submittedName>
</protein>
<evidence type="ECO:0000256" key="6">
    <source>
        <dbReference type="ARBA" id="ARBA00022989"/>
    </source>
</evidence>
<dbReference type="Proteomes" id="UP000014500">
    <property type="component" value="Unassembled WGS sequence"/>
</dbReference>
<dbReference type="Gene3D" id="1.10.287.770">
    <property type="entry name" value="YojJ-like"/>
    <property type="match status" value="1"/>
</dbReference>
<feature type="transmembrane region" description="Helical" evidence="13">
    <location>
        <begin position="298"/>
        <end position="316"/>
    </location>
</feature>
<keyword evidence="8 12" id="KW-0406">Ion transport</keyword>
<keyword evidence="10 12" id="KW-0739">Sodium transport</keyword>
<evidence type="ECO:0000313" key="15">
    <source>
        <dbReference type="Proteomes" id="UP000014500"/>
    </source>
</evidence>
<keyword evidence="11 12" id="KW-0407">Ion channel</keyword>
<dbReference type="GO" id="GO:0005886">
    <property type="term" value="C:plasma membrane"/>
    <property type="evidence" value="ECO:0007669"/>
    <property type="project" value="TreeGrafter"/>
</dbReference>
<dbReference type="STRING" id="126957.T1IL99"/>
<dbReference type="Pfam" id="PF00858">
    <property type="entry name" value="ASC"/>
    <property type="match status" value="2"/>
</dbReference>
<keyword evidence="9 13" id="KW-0472">Membrane</keyword>
<evidence type="ECO:0000256" key="5">
    <source>
        <dbReference type="ARBA" id="ARBA00022692"/>
    </source>
</evidence>
<sequence>MLLSKTSFYFQQRLKELRAKSGEDIFQDRPLFTVKTDTGTMLGSCRTYSYGNLVHFQKDDFVLFFFMIHDHNDIVTYKPANEFQVEKPLIGIISGLSAKRFKILNRVNRPCDTNTIVNECKKNCFENALKNISRCRLPLTSLPEIPLCADENDALVAYNQLLHLTASFNYLKRCNCPKICDEIIYTKHLKKVYYSNYPGFNIYFDDNAIEEIEEYYSYNLVSLMCDFGGNLGLFLGLSILALFQLGESFVAFAFKTIHSKMNKIKPSQLVTTFQNNSNRKTTTGFPDANSKRGFVYNFLRLLIISLSTIACFYQIYDQFNFFLSRPIETKVSLIRNSSFKFPSVTLCPPDGDYIPLVELRRQRSIERNLSRFCDVHPLTLINDTFNISTIWTLMSINGTLNLTNLPKILHKTDIEAVQGTCNTYSYKNLVQNDDLKLIFSFKNNLSLCDDKVITFTLHNDDDIMTYKPLTEFKSIKIFSKVTYGISAKRVIQDFESNQNPVRYKSSCKRMREKLLRKLPEKHYSMQIALDFTSELPLCANGEEALVAYNQLRLLSVSFNYFEQCKCPKICDEMIYTDRLKMIQTVPTNQRWINIATRLGYVTSLTFYYDDDVIEEIEERFICREKTDTRSRTGWKINGFNVFITSVLGEKQTAQTPSEPRPELEPRFPNCRLGALPLSYLRLQQNQRLNVTAPLHFLHHGRKWSDVIQRKISNLMPQTVPRRRPTVYAISRQFVDFLNNFVAIKRFLINFVEAY</sequence>
<keyword evidence="4 12" id="KW-0894">Sodium channel</keyword>
<keyword evidence="5 12" id="KW-0812">Transmembrane</keyword>
<evidence type="ECO:0000313" key="14">
    <source>
        <dbReference type="EnsemblMetazoa" id="SMAR001720-PA"/>
    </source>
</evidence>
<evidence type="ECO:0000256" key="1">
    <source>
        <dbReference type="ARBA" id="ARBA00004141"/>
    </source>
</evidence>
<evidence type="ECO:0000256" key="10">
    <source>
        <dbReference type="ARBA" id="ARBA00023201"/>
    </source>
</evidence>
<dbReference type="EMBL" id="AFFK01016133">
    <property type="status" value="NOT_ANNOTATED_CDS"/>
    <property type="molecule type" value="Genomic_DNA"/>
</dbReference>
<comment type="similarity">
    <text evidence="2 12">Belongs to the amiloride-sensitive sodium channel (TC 1.A.6) family.</text>
</comment>
<keyword evidence="6 13" id="KW-1133">Transmembrane helix</keyword>
<keyword evidence="3 12" id="KW-0813">Transport</keyword>
<comment type="subcellular location">
    <subcellularLocation>
        <location evidence="1">Membrane</location>
        <topology evidence="1">Multi-pass membrane protein</topology>
    </subcellularLocation>
</comment>
<keyword evidence="7" id="KW-0915">Sodium</keyword>
<evidence type="ECO:0000256" key="4">
    <source>
        <dbReference type="ARBA" id="ARBA00022461"/>
    </source>
</evidence>
<proteinExistence type="inferred from homology"/>
<evidence type="ECO:0000256" key="8">
    <source>
        <dbReference type="ARBA" id="ARBA00023065"/>
    </source>
</evidence>
<evidence type="ECO:0000256" key="13">
    <source>
        <dbReference type="SAM" id="Phobius"/>
    </source>
</evidence>
<dbReference type="GO" id="GO:0015280">
    <property type="term" value="F:ligand-gated sodium channel activity"/>
    <property type="evidence" value="ECO:0007669"/>
    <property type="project" value="TreeGrafter"/>
</dbReference>